<proteinExistence type="predicted"/>
<comment type="caution">
    <text evidence="2">The sequence shown here is derived from an EMBL/GenBank/DDBJ whole genome shotgun (WGS) entry which is preliminary data.</text>
</comment>
<dbReference type="AlphaFoldDB" id="A0A9P7D554"/>
<accession>A0A9P7D554</accession>
<evidence type="ECO:0000259" key="1">
    <source>
        <dbReference type="Pfam" id="PF13460"/>
    </source>
</evidence>
<evidence type="ECO:0000313" key="3">
    <source>
        <dbReference type="Proteomes" id="UP000714275"/>
    </source>
</evidence>
<feature type="domain" description="NAD(P)-binding" evidence="1">
    <location>
        <begin position="40"/>
        <end position="114"/>
    </location>
</feature>
<dbReference type="Proteomes" id="UP000714275">
    <property type="component" value="Unassembled WGS sequence"/>
</dbReference>
<dbReference type="InterPro" id="IPR051783">
    <property type="entry name" value="NAD(P)-dependent_oxidoreduct"/>
</dbReference>
<dbReference type="PANTHER" id="PTHR48079">
    <property type="entry name" value="PROTEIN YEEZ"/>
    <property type="match status" value="1"/>
</dbReference>
<dbReference type="PANTHER" id="PTHR48079:SF6">
    <property type="entry name" value="NAD(P)-BINDING DOMAIN-CONTAINING PROTEIN-RELATED"/>
    <property type="match status" value="1"/>
</dbReference>
<dbReference type="SUPFAM" id="SSF51735">
    <property type="entry name" value="NAD(P)-binding Rossmann-fold domains"/>
    <property type="match status" value="1"/>
</dbReference>
<dbReference type="Gene3D" id="3.40.50.720">
    <property type="entry name" value="NAD(P)-binding Rossmann-like Domain"/>
    <property type="match status" value="1"/>
</dbReference>
<dbReference type="GO" id="GO:0004029">
    <property type="term" value="F:aldehyde dehydrogenase (NAD+) activity"/>
    <property type="evidence" value="ECO:0007669"/>
    <property type="project" value="TreeGrafter"/>
</dbReference>
<dbReference type="InterPro" id="IPR036291">
    <property type="entry name" value="NAD(P)-bd_dom_sf"/>
</dbReference>
<dbReference type="EMBL" id="JABBWD010000014">
    <property type="protein sequence ID" value="KAG1778936.1"/>
    <property type="molecule type" value="Genomic_DNA"/>
</dbReference>
<name>A0A9P7D554_9AGAM</name>
<dbReference type="InterPro" id="IPR016040">
    <property type="entry name" value="NAD(P)-bd_dom"/>
</dbReference>
<keyword evidence="3" id="KW-1185">Reference proteome</keyword>
<gene>
    <name evidence="2" type="ORF">EV702DRAFT_1093230</name>
</gene>
<dbReference type="Pfam" id="PF13460">
    <property type="entry name" value="NAD_binding_10"/>
    <property type="match status" value="1"/>
</dbReference>
<organism evidence="2 3">
    <name type="scientific">Suillus placidus</name>
    <dbReference type="NCBI Taxonomy" id="48579"/>
    <lineage>
        <taxon>Eukaryota</taxon>
        <taxon>Fungi</taxon>
        <taxon>Dikarya</taxon>
        <taxon>Basidiomycota</taxon>
        <taxon>Agaricomycotina</taxon>
        <taxon>Agaricomycetes</taxon>
        <taxon>Agaricomycetidae</taxon>
        <taxon>Boletales</taxon>
        <taxon>Suillineae</taxon>
        <taxon>Suillaceae</taxon>
        <taxon>Suillus</taxon>
    </lineage>
</organism>
<reference evidence="2" key="1">
    <citation type="journal article" date="2020" name="New Phytol.">
        <title>Comparative genomics reveals dynamic genome evolution in host specialist ectomycorrhizal fungi.</title>
        <authorList>
            <person name="Lofgren L.A."/>
            <person name="Nguyen N.H."/>
            <person name="Vilgalys R."/>
            <person name="Ruytinx J."/>
            <person name="Liao H.L."/>
            <person name="Branco S."/>
            <person name="Kuo A."/>
            <person name="LaButti K."/>
            <person name="Lipzen A."/>
            <person name="Andreopoulos W."/>
            <person name="Pangilinan J."/>
            <person name="Riley R."/>
            <person name="Hundley H."/>
            <person name="Na H."/>
            <person name="Barry K."/>
            <person name="Grigoriev I.V."/>
            <person name="Stajich J.E."/>
            <person name="Kennedy P.G."/>
        </authorList>
    </citation>
    <scope>NUCLEOTIDE SEQUENCE</scope>
    <source>
        <strain evidence="2">DOB743</strain>
    </source>
</reference>
<evidence type="ECO:0000313" key="2">
    <source>
        <dbReference type="EMBL" id="KAG1778936.1"/>
    </source>
</evidence>
<dbReference type="OrthoDB" id="10262413at2759"/>
<dbReference type="GO" id="GO:0005737">
    <property type="term" value="C:cytoplasm"/>
    <property type="evidence" value="ECO:0007669"/>
    <property type="project" value="TreeGrafter"/>
</dbReference>
<protein>
    <recommendedName>
        <fullName evidence="1">NAD(P)-binding domain-containing protein</fullName>
    </recommendedName>
</protein>
<sequence>MFICSGFWTSNLQVHILKKRFHPRWLIMLKSTRTHIFVTGATGYIGGSAVSALLSHPRSDTFQITALIRSPDKVVLFNSVGVTPVIGTNSDFDTLTSLASEADVVLACANADDLCAARAILLGLKKRHEHTNTVPILIHTSGTGVLIDDAAGNYATDEIYSDLDIPMIESLPKTQPHREVDLEVIAADKEGYVRTYVILPSTIYGIANTPLVSLGVQNPYSKQIPRLIKASLDRKQGGVVGKGLNLWPNIHIDDVATLYISVFDAAMKGPDGTGHGREGYYFGENGEHRVGEISEVLAELLHEMKRAKNPEPTIFTDEELQKYFGGRWMGSNSRARAERAKLIGWNPVHTIDSLWASLKPEIEAMVEKQNA</sequence>